<dbReference type="PROSITE" id="PS50850">
    <property type="entry name" value="MFS"/>
    <property type="match status" value="1"/>
</dbReference>
<dbReference type="InterPro" id="IPR036259">
    <property type="entry name" value="MFS_trans_sf"/>
</dbReference>
<reference evidence="7" key="1">
    <citation type="submission" date="2018-05" db="EMBL/GenBank/DDBJ databases">
        <title>Zavarzinia sp. HR-AS.</title>
        <authorList>
            <person name="Lee Y."/>
            <person name="Jeon C.O."/>
        </authorList>
    </citation>
    <scope>NUCLEOTIDE SEQUENCE [LARGE SCALE GENOMIC DNA]</scope>
    <source>
        <strain evidence="7">DSM 1231</strain>
    </source>
</reference>
<accession>A0A317DZK6</accession>
<feature type="transmembrane region" description="Helical" evidence="4">
    <location>
        <begin position="379"/>
        <end position="399"/>
    </location>
</feature>
<feature type="transmembrane region" description="Helical" evidence="4">
    <location>
        <begin position="348"/>
        <end position="367"/>
    </location>
</feature>
<dbReference type="Proteomes" id="UP000246077">
    <property type="component" value="Unassembled WGS sequence"/>
</dbReference>
<evidence type="ECO:0000259" key="5">
    <source>
        <dbReference type="PROSITE" id="PS50850"/>
    </source>
</evidence>
<dbReference type="InterPro" id="IPR020846">
    <property type="entry name" value="MFS_dom"/>
</dbReference>
<keyword evidence="1 4" id="KW-0812">Transmembrane</keyword>
<keyword evidence="7" id="KW-1185">Reference proteome</keyword>
<evidence type="ECO:0000256" key="4">
    <source>
        <dbReference type="SAM" id="Phobius"/>
    </source>
</evidence>
<evidence type="ECO:0000256" key="2">
    <source>
        <dbReference type="ARBA" id="ARBA00022989"/>
    </source>
</evidence>
<feature type="transmembrane region" description="Helical" evidence="4">
    <location>
        <begin position="316"/>
        <end position="336"/>
    </location>
</feature>
<feature type="transmembrane region" description="Helical" evidence="4">
    <location>
        <begin position="148"/>
        <end position="169"/>
    </location>
</feature>
<sequence length="403" mass="42437">MSDTTLNPAGREPSAAGATLMVLLAISFCHMVNDLLQSLLPAIYPMLKDNFALTFSQIGLVTFTYQMTGSILQPVVGIVTDKYPKPYSLVVGMGLTMGGLVLISQAWSYSAVLAGAALLGTGSSIFHPEASRIARLSSGGRHGFAQSLFQVGGNAGSAIGPLLAAFVILPNGQSAVAWFAGVALVGMSVLWQIGTWYGPRRALGGKPKRASVDGVTLGRGQVAGAMAVLIVLMFSKFIYMSSFQSYYTFFLIHRFGLGIEEAQLRLFVFLGAVAVGTIAGGPIGDRIGRKYVIWGSILGVLPFTLALPYASLFWTGVLSVIVGLVLSSAFSAIVVYGQELMPGRVGMVAGLFFGFAFGLGGLGAAVLGRIADATSIEYVYTLCSYLPALGILTVFLPTLKERR</sequence>
<feature type="transmembrane region" description="Helical" evidence="4">
    <location>
        <begin position="175"/>
        <end position="199"/>
    </location>
</feature>
<dbReference type="Pfam" id="PF07690">
    <property type="entry name" value="MFS_1"/>
    <property type="match status" value="1"/>
</dbReference>
<dbReference type="PANTHER" id="PTHR43129:SF1">
    <property type="entry name" value="FOSMIDOMYCIN RESISTANCE PROTEIN"/>
    <property type="match status" value="1"/>
</dbReference>
<dbReference type="EMBL" id="QGLF01000004">
    <property type="protein sequence ID" value="PWR19861.1"/>
    <property type="molecule type" value="Genomic_DNA"/>
</dbReference>
<feature type="transmembrane region" description="Helical" evidence="4">
    <location>
        <begin position="220"/>
        <end position="242"/>
    </location>
</feature>
<feature type="transmembrane region" description="Helical" evidence="4">
    <location>
        <begin position="15"/>
        <end position="36"/>
    </location>
</feature>
<comment type="caution">
    <text evidence="6">The sequence shown here is derived from an EMBL/GenBank/DDBJ whole genome shotgun (WGS) entry which is preliminary data.</text>
</comment>
<gene>
    <name evidence="6" type="ORF">DKG75_15510</name>
</gene>
<dbReference type="RefSeq" id="WP_109922036.1">
    <property type="nucleotide sequence ID" value="NZ_QGLF01000004.1"/>
</dbReference>
<keyword evidence="2 4" id="KW-1133">Transmembrane helix</keyword>
<name>A0A317DZK6_9PROT</name>
<proteinExistence type="predicted"/>
<feature type="transmembrane region" description="Helical" evidence="4">
    <location>
        <begin position="87"/>
        <end position="103"/>
    </location>
</feature>
<feature type="transmembrane region" description="Helical" evidence="4">
    <location>
        <begin position="262"/>
        <end position="279"/>
    </location>
</feature>
<evidence type="ECO:0000256" key="1">
    <source>
        <dbReference type="ARBA" id="ARBA00022692"/>
    </source>
</evidence>
<dbReference type="PANTHER" id="PTHR43129">
    <property type="entry name" value="FOSMIDOMYCIN RESISTANCE PROTEIN"/>
    <property type="match status" value="1"/>
</dbReference>
<organism evidence="6 7">
    <name type="scientific">Zavarzinia compransoris</name>
    <dbReference type="NCBI Taxonomy" id="1264899"/>
    <lineage>
        <taxon>Bacteria</taxon>
        <taxon>Pseudomonadati</taxon>
        <taxon>Pseudomonadota</taxon>
        <taxon>Alphaproteobacteria</taxon>
        <taxon>Rhodospirillales</taxon>
        <taxon>Zavarziniaceae</taxon>
        <taxon>Zavarzinia</taxon>
    </lineage>
</organism>
<dbReference type="GO" id="GO:0005886">
    <property type="term" value="C:plasma membrane"/>
    <property type="evidence" value="ECO:0007669"/>
    <property type="project" value="TreeGrafter"/>
</dbReference>
<dbReference type="AlphaFoldDB" id="A0A317DZK6"/>
<dbReference type="Gene3D" id="1.20.1250.20">
    <property type="entry name" value="MFS general substrate transporter like domains"/>
    <property type="match status" value="2"/>
</dbReference>
<keyword evidence="3 4" id="KW-0472">Membrane</keyword>
<evidence type="ECO:0000256" key="3">
    <source>
        <dbReference type="ARBA" id="ARBA00023136"/>
    </source>
</evidence>
<dbReference type="InterPro" id="IPR011701">
    <property type="entry name" value="MFS"/>
</dbReference>
<evidence type="ECO:0000313" key="7">
    <source>
        <dbReference type="Proteomes" id="UP000246077"/>
    </source>
</evidence>
<feature type="domain" description="Major facilitator superfamily (MFS) profile" evidence="5">
    <location>
        <begin position="22"/>
        <end position="402"/>
    </location>
</feature>
<evidence type="ECO:0000313" key="6">
    <source>
        <dbReference type="EMBL" id="PWR19861.1"/>
    </source>
</evidence>
<protein>
    <submittedName>
        <fullName evidence="6">MFS transporter</fullName>
    </submittedName>
</protein>
<dbReference type="CDD" id="cd17478">
    <property type="entry name" value="MFS_FsR"/>
    <property type="match status" value="1"/>
</dbReference>
<feature type="transmembrane region" description="Helical" evidence="4">
    <location>
        <begin position="291"/>
        <end position="310"/>
    </location>
</feature>
<dbReference type="OrthoDB" id="9770492at2"/>
<dbReference type="GO" id="GO:0022857">
    <property type="term" value="F:transmembrane transporter activity"/>
    <property type="evidence" value="ECO:0007669"/>
    <property type="project" value="InterPro"/>
</dbReference>
<dbReference type="SUPFAM" id="SSF103473">
    <property type="entry name" value="MFS general substrate transporter"/>
    <property type="match status" value="1"/>
</dbReference>